<evidence type="ECO:0000256" key="1">
    <source>
        <dbReference type="SAM" id="Phobius"/>
    </source>
</evidence>
<feature type="transmembrane region" description="Helical" evidence="1">
    <location>
        <begin position="16"/>
        <end position="40"/>
    </location>
</feature>
<feature type="transmembrane region" description="Helical" evidence="1">
    <location>
        <begin position="52"/>
        <end position="70"/>
    </location>
</feature>
<keyword evidence="1" id="KW-0812">Transmembrane</keyword>
<reference evidence="2 3" key="1">
    <citation type="submission" date="2019-06" db="EMBL/GenBank/DDBJ databases">
        <title>A novel bacterium of genus Pontibacter, isolated from marine sediment.</title>
        <authorList>
            <person name="Huang H."/>
            <person name="Mo K."/>
            <person name="Hu Y."/>
        </authorList>
    </citation>
    <scope>NUCLEOTIDE SEQUENCE [LARGE SCALE GENOMIC DNA]</scope>
    <source>
        <strain evidence="2 3">HB172049</strain>
    </source>
</reference>
<keyword evidence="1" id="KW-0472">Membrane</keyword>
<proteinExistence type="predicted"/>
<dbReference type="RefSeq" id="WP_140621890.1">
    <property type="nucleotide sequence ID" value="NZ_VFRQ01000006.1"/>
</dbReference>
<keyword evidence="3" id="KW-1185">Reference proteome</keyword>
<name>A0A501W9T8_9BACT</name>
<gene>
    <name evidence="2" type="ORF">FJM65_12590</name>
</gene>
<accession>A0A501W9T8</accession>
<protein>
    <submittedName>
        <fullName evidence="2">Uncharacterized protein</fullName>
    </submittedName>
</protein>
<dbReference type="AlphaFoldDB" id="A0A501W9T8"/>
<keyword evidence="1" id="KW-1133">Transmembrane helix</keyword>
<feature type="transmembrane region" description="Helical" evidence="1">
    <location>
        <begin position="104"/>
        <end position="130"/>
    </location>
</feature>
<feature type="transmembrane region" description="Helical" evidence="1">
    <location>
        <begin position="79"/>
        <end position="98"/>
    </location>
</feature>
<evidence type="ECO:0000313" key="3">
    <source>
        <dbReference type="Proteomes" id="UP000316727"/>
    </source>
</evidence>
<organism evidence="2 3">
    <name type="scientific">Pontibacter mangrovi</name>
    <dbReference type="NCBI Taxonomy" id="2589816"/>
    <lineage>
        <taxon>Bacteria</taxon>
        <taxon>Pseudomonadati</taxon>
        <taxon>Bacteroidota</taxon>
        <taxon>Cytophagia</taxon>
        <taxon>Cytophagales</taxon>
        <taxon>Hymenobacteraceae</taxon>
        <taxon>Pontibacter</taxon>
    </lineage>
</organism>
<sequence>MIETDNQSLHSFAQQVLVVVSHMVTLVIVQFILMLFVGIVVGMGPESTMEGWVEAFAIPPVLATIFYSYYRLRKQYVKVLVYSLLNLVLLAAEIYLYVEILKWDIAYGFMIIILSGAFIPLNYLFLNLLIDRKR</sequence>
<dbReference type="EMBL" id="VFRQ01000006">
    <property type="protein sequence ID" value="TPE43587.1"/>
    <property type="molecule type" value="Genomic_DNA"/>
</dbReference>
<comment type="caution">
    <text evidence="2">The sequence shown here is derived from an EMBL/GenBank/DDBJ whole genome shotgun (WGS) entry which is preliminary data.</text>
</comment>
<dbReference type="Proteomes" id="UP000316727">
    <property type="component" value="Unassembled WGS sequence"/>
</dbReference>
<evidence type="ECO:0000313" key="2">
    <source>
        <dbReference type="EMBL" id="TPE43587.1"/>
    </source>
</evidence>